<dbReference type="GO" id="GO:0016020">
    <property type="term" value="C:membrane"/>
    <property type="evidence" value="ECO:0007669"/>
    <property type="project" value="UniProtKB-SubCell"/>
</dbReference>
<name>A0A813FA99_POLGL</name>
<comment type="subcellular location">
    <subcellularLocation>
        <location evidence="1">Membrane</location>
        <topology evidence="1">Multi-pass membrane protein</topology>
    </subcellularLocation>
</comment>
<evidence type="ECO:0000256" key="3">
    <source>
        <dbReference type="ARBA" id="ARBA00022692"/>
    </source>
</evidence>
<comment type="caution">
    <text evidence="7">The sequence shown here is derived from an EMBL/GenBank/DDBJ whole genome shotgun (WGS) entry which is preliminary data.</text>
</comment>
<dbReference type="InterPro" id="IPR050352">
    <property type="entry name" value="ABCG_transporters"/>
</dbReference>
<feature type="domain" description="ABC transporter" evidence="6">
    <location>
        <begin position="13"/>
        <end position="89"/>
    </location>
</feature>
<protein>
    <recommendedName>
        <fullName evidence="6">ABC transporter domain-containing protein</fullName>
    </recommendedName>
</protein>
<dbReference type="GO" id="GO:0042626">
    <property type="term" value="F:ATPase-coupled transmembrane transporter activity"/>
    <property type="evidence" value="ECO:0007669"/>
    <property type="project" value="TreeGrafter"/>
</dbReference>
<dbReference type="OrthoDB" id="66620at2759"/>
<dbReference type="PANTHER" id="PTHR48041">
    <property type="entry name" value="ABC TRANSPORTER G FAMILY MEMBER 28"/>
    <property type="match status" value="1"/>
</dbReference>
<dbReference type="EMBL" id="CAJNNV010024687">
    <property type="protein sequence ID" value="CAE8610459.1"/>
    <property type="molecule type" value="Genomic_DNA"/>
</dbReference>
<dbReference type="PANTHER" id="PTHR48041:SF139">
    <property type="entry name" value="PROTEIN SCARLET"/>
    <property type="match status" value="1"/>
</dbReference>
<evidence type="ECO:0000256" key="5">
    <source>
        <dbReference type="ARBA" id="ARBA00023136"/>
    </source>
</evidence>
<dbReference type="GO" id="GO:0005524">
    <property type="term" value="F:ATP binding"/>
    <property type="evidence" value="ECO:0007669"/>
    <property type="project" value="InterPro"/>
</dbReference>
<feature type="non-terminal residue" evidence="7">
    <location>
        <position position="1"/>
    </location>
</feature>
<dbReference type="GO" id="GO:0016887">
    <property type="term" value="F:ATP hydrolysis activity"/>
    <property type="evidence" value="ECO:0007669"/>
    <property type="project" value="InterPro"/>
</dbReference>
<evidence type="ECO:0000313" key="8">
    <source>
        <dbReference type="Proteomes" id="UP000654075"/>
    </source>
</evidence>
<keyword evidence="8" id="KW-1185">Reference proteome</keyword>
<evidence type="ECO:0000256" key="1">
    <source>
        <dbReference type="ARBA" id="ARBA00004141"/>
    </source>
</evidence>
<dbReference type="Proteomes" id="UP000654075">
    <property type="component" value="Unassembled WGS sequence"/>
</dbReference>
<evidence type="ECO:0000256" key="2">
    <source>
        <dbReference type="ARBA" id="ARBA00022448"/>
    </source>
</evidence>
<keyword evidence="2" id="KW-0813">Transport</keyword>
<sequence>FSVKTSQGAKQILNDISLSARNGELLALMGPSGAGKTTLLELMTLELKAGEVSGSVTLNREPMTFELFRKHAVYVEQYDLHWGFLTCREIMRFAA</sequence>
<keyword evidence="3" id="KW-0812">Transmembrane</keyword>
<reference evidence="7" key="1">
    <citation type="submission" date="2021-02" db="EMBL/GenBank/DDBJ databases">
        <authorList>
            <person name="Dougan E. K."/>
            <person name="Rhodes N."/>
            <person name="Thang M."/>
            <person name="Chan C."/>
        </authorList>
    </citation>
    <scope>NUCLEOTIDE SEQUENCE</scope>
</reference>
<evidence type="ECO:0000313" key="7">
    <source>
        <dbReference type="EMBL" id="CAE8610459.1"/>
    </source>
</evidence>
<dbReference type="OMA" id="KERDVNE"/>
<proteinExistence type="predicted"/>
<dbReference type="Pfam" id="PF00005">
    <property type="entry name" value="ABC_tran"/>
    <property type="match status" value="1"/>
</dbReference>
<accession>A0A813FA99</accession>
<keyword evidence="5" id="KW-0472">Membrane</keyword>
<evidence type="ECO:0000256" key="4">
    <source>
        <dbReference type="ARBA" id="ARBA00022989"/>
    </source>
</evidence>
<dbReference type="InterPro" id="IPR027417">
    <property type="entry name" value="P-loop_NTPase"/>
</dbReference>
<evidence type="ECO:0000259" key="6">
    <source>
        <dbReference type="Pfam" id="PF00005"/>
    </source>
</evidence>
<keyword evidence="4" id="KW-1133">Transmembrane helix</keyword>
<organism evidence="7 8">
    <name type="scientific">Polarella glacialis</name>
    <name type="common">Dinoflagellate</name>
    <dbReference type="NCBI Taxonomy" id="89957"/>
    <lineage>
        <taxon>Eukaryota</taxon>
        <taxon>Sar</taxon>
        <taxon>Alveolata</taxon>
        <taxon>Dinophyceae</taxon>
        <taxon>Suessiales</taxon>
        <taxon>Suessiaceae</taxon>
        <taxon>Polarella</taxon>
    </lineage>
</organism>
<dbReference type="InterPro" id="IPR003439">
    <property type="entry name" value="ABC_transporter-like_ATP-bd"/>
</dbReference>
<dbReference type="SUPFAM" id="SSF52540">
    <property type="entry name" value="P-loop containing nucleoside triphosphate hydrolases"/>
    <property type="match status" value="1"/>
</dbReference>
<dbReference type="AlphaFoldDB" id="A0A813FA99"/>
<feature type="non-terminal residue" evidence="7">
    <location>
        <position position="95"/>
    </location>
</feature>
<dbReference type="Gene3D" id="3.40.50.300">
    <property type="entry name" value="P-loop containing nucleotide triphosphate hydrolases"/>
    <property type="match status" value="1"/>
</dbReference>
<gene>
    <name evidence="7" type="ORF">PGLA1383_LOCUS28283</name>
</gene>